<dbReference type="PROSITE" id="PS51257">
    <property type="entry name" value="PROKAR_LIPOPROTEIN"/>
    <property type="match status" value="1"/>
</dbReference>
<dbReference type="EMBL" id="CP036426">
    <property type="protein sequence ID" value="QDV38797.1"/>
    <property type="molecule type" value="Genomic_DNA"/>
</dbReference>
<protein>
    <submittedName>
        <fullName evidence="2">Uncharacterized protein</fullName>
    </submittedName>
</protein>
<organism evidence="2 3">
    <name type="scientific">Tautonia plasticadhaerens</name>
    <dbReference type="NCBI Taxonomy" id="2527974"/>
    <lineage>
        <taxon>Bacteria</taxon>
        <taxon>Pseudomonadati</taxon>
        <taxon>Planctomycetota</taxon>
        <taxon>Planctomycetia</taxon>
        <taxon>Isosphaerales</taxon>
        <taxon>Isosphaeraceae</taxon>
        <taxon>Tautonia</taxon>
    </lineage>
</organism>
<feature type="region of interest" description="Disordered" evidence="1">
    <location>
        <begin position="28"/>
        <end position="80"/>
    </location>
</feature>
<dbReference type="AlphaFoldDB" id="A0A518HD63"/>
<reference evidence="2 3" key="1">
    <citation type="submission" date="2019-02" db="EMBL/GenBank/DDBJ databases">
        <title>Deep-cultivation of Planctomycetes and their phenomic and genomic characterization uncovers novel biology.</title>
        <authorList>
            <person name="Wiegand S."/>
            <person name="Jogler M."/>
            <person name="Boedeker C."/>
            <person name="Pinto D."/>
            <person name="Vollmers J."/>
            <person name="Rivas-Marin E."/>
            <person name="Kohn T."/>
            <person name="Peeters S.H."/>
            <person name="Heuer A."/>
            <person name="Rast P."/>
            <person name="Oberbeckmann S."/>
            <person name="Bunk B."/>
            <person name="Jeske O."/>
            <person name="Meyerdierks A."/>
            <person name="Storesund J.E."/>
            <person name="Kallscheuer N."/>
            <person name="Luecker S."/>
            <person name="Lage O.M."/>
            <person name="Pohl T."/>
            <person name="Merkel B.J."/>
            <person name="Hornburger P."/>
            <person name="Mueller R.-W."/>
            <person name="Bruemmer F."/>
            <person name="Labrenz M."/>
            <person name="Spormann A.M."/>
            <person name="Op den Camp H."/>
            <person name="Overmann J."/>
            <person name="Amann R."/>
            <person name="Jetten M.S.M."/>
            <person name="Mascher T."/>
            <person name="Medema M.H."/>
            <person name="Devos D.P."/>
            <person name="Kaster A.-K."/>
            <person name="Ovreas L."/>
            <person name="Rohde M."/>
            <person name="Galperin M.Y."/>
            <person name="Jogler C."/>
        </authorList>
    </citation>
    <scope>NUCLEOTIDE SEQUENCE [LARGE SCALE GENOMIC DNA]</scope>
    <source>
        <strain evidence="2 3">ElP</strain>
    </source>
</reference>
<evidence type="ECO:0000256" key="1">
    <source>
        <dbReference type="SAM" id="MobiDB-lite"/>
    </source>
</evidence>
<feature type="compositionally biased region" description="Low complexity" evidence="1">
    <location>
        <begin position="58"/>
        <end position="68"/>
    </location>
</feature>
<evidence type="ECO:0000313" key="3">
    <source>
        <dbReference type="Proteomes" id="UP000317835"/>
    </source>
</evidence>
<proteinExistence type="predicted"/>
<name>A0A518HD63_9BACT</name>
<sequence>MSRLFRAMAGPSLGLILILFGAVAGCGGEGEQDGDLGGAGMPTAEPGQTEIPAPGPGPAEAGGDAEIPVSEAPEEPGAGS</sequence>
<keyword evidence="3" id="KW-1185">Reference proteome</keyword>
<accession>A0A518HD63</accession>
<evidence type="ECO:0000313" key="2">
    <source>
        <dbReference type="EMBL" id="QDV38797.1"/>
    </source>
</evidence>
<gene>
    <name evidence="2" type="ORF">ElP_67540</name>
</gene>
<dbReference type="RefSeq" id="WP_145277581.1">
    <property type="nucleotide sequence ID" value="NZ_CP036426.1"/>
</dbReference>
<feature type="compositionally biased region" description="Gly residues" evidence="1">
    <location>
        <begin position="28"/>
        <end position="40"/>
    </location>
</feature>
<dbReference type="Proteomes" id="UP000317835">
    <property type="component" value="Chromosome"/>
</dbReference>
<dbReference type="KEGG" id="tpla:ElP_67540"/>